<keyword evidence="4" id="KW-1185">Reference proteome</keyword>
<evidence type="ECO:0000313" key="3">
    <source>
        <dbReference type="EMBL" id="CAH1777770.1"/>
    </source>
</evidence>
<feature type="region of interest" description="Disordered" evidence="1">
    <location>
        <begin position="817"/>
        <end position="845"/>
    </location>
</feature>
<feature type="region of interest" description="Disordered" evidence="1">
    <location>
        <begin position="711"/>
        <end position="747"/>
    </location>
</feature>
<protein>
    <recommendedName>
        <fullName evidence="2">Cyclic nucleotide-binding domain-containing protein</fullName>
    </recommendedName>
</protein>
<comment type="caution">
    <text evidence="3">The sequence shown here is derived from an EMBL/GenBank/DDBJ whole genome shotgun (WGS) entry which is preliminary data.</text>
</comment>
<feature type="compositionally biased region" description="Polar residues" evidence="1">
    <location>
        <begin position="829"/>
        <end position="845"/>
    </location>
</feature>
<feature type="compositionally biased region" description="Basic and acidic residues" evidence="1">
    <location>
        <begin position="69"/>
        <end position="78"/>
    </location>
</feature>
<dbReference type="AlphaFoldDB" id="A0A8S4NAD3"/>
<dbReference type="Gene3D" id="2.60.120.10">
    <property type="entry name" value="Jelly Rolls"/>
    <property type="match status" value="1"/>
</dbReference>
<feature type="compositionally biased region" description="Basic and acidic residues" evidence="1">
    <location>
        <begin position="720"/>
        <end position="729"/>
    </location>
</feature>
<evidence type="ECO:0000256" key="1">
    <source>
        <dbReference type="SAM" id="MobiDB-lite"/>
    </source>
</evidence>
<evidence type="ECO:0000259" key="2">
    <source>
        <dbReference type="PROSITE" id="PS50042"/>
    </source>
</evidence>
<accession>A0A8S4NAD3</accession>
<proteinExistence type="predicted"/>
<feature type="compositionally biased region" description="Basic and acidic residues" evidence="1">
    <location>
        <begin position="86"/>
        <end position="102"/>
    </location>
</feature>
<sequence length="954" mass="108871">MEVFVLEDGVDDPHFRLFDLTYTTHQSQLRLRDNLLQKWRSIELEGDLNLNIQADDFENEANSSLPNIHGEDEQSMHTDEDEYDECDHNNEKSSENVHQIDRPKSATNECISGAGIRSTSFLSMAKSLPASPNGKIQAETRIKDTTVLAEQPLRLPHIGNALGSPWTQSSRDNDEHSRYSASKLRYTEDYALVVEPLDNRQVNQPIDVIDVDYEPIKHDDSLKEKGPDVEWSWDLHSLLNRSPEKSFFKKHYSKVLRKANKSNAQALHHKIEQRNTIKSNKADVETFDMGGNYTATNDSKTMHNNNTRPLTLATTSGTRPRELNTRSARTYISSGRGRRNAADFHQVGIIGPRLRKPASDETRRGKNASSATSDGIEADEHFDINEGITKFEPLQRFRKAVRTLQIVLRAIASTRKDQQRHEAKLLSFAQIQQENGVTTFDSYGLSFDPRTYKANKEVLLSYEARHILRTDPLERTPEQNHIALVSLNQTVEAFSEFPIKMQESLVKAGWLERFGSKRIIIRQGHLADNFYFILSGTAVVTILDKDPKTENSFSKTVAFLKKGHSFGELALMQDGGRRSATVTCQDDVELLALQREDFKDIFMHVEENQEPEHIQFLRKVDILNGWPIESLPYDDTKVCIFTYFRRGIVMCKDGSNSDWIYILKTGNCRVLKGLTLTKPNFPGLISDDEINANNNDETANSKNKQSLFITRSQTKSSIKSNRDTSENKKTVPNVKIKGPNGSYEDLPNKLKQRNRTYTFPSATKERSRRTPKLPPLVRHGVVKSQLTKEDERQAINERLEEEERHKALLERVFQTQHPAGQDERVGSAYTRTSTPQMQSNSTQQTPNKVYVELERLLPKNTFGLAQFAFGDMLNMTSVTLVSDGAECILVHKNFFLKQASEDYIKKLRRAVQPYPTDDALQQKLQDQTNWDAYKSLTVNNIVAHHKYMDMFSVT</sequence>
<dbReference type="CDD" id="cd00038">
    <property type="entry name" value="CAP_ED"/>
    <property type="match status" value="1"/>
</dbReference>
<dbReference type="InterPro" id="IPR018488">
    <property type="entry name" value="cNMP-bd_CS"/>
</dbReference>
<dbReference type="InterPro" id="IPR000595">
    <property type="entry name" value="cNMP-bd_dom"/>
</dbReference>
<dbReference type="SMART" id="SM00100">
    <property type="entry name" value="cNMP"/>
    <property type="match status" value="1"/>
</dbReference>
<dbReference type="OrthoDB" id="166212at2759"/>
<feature type="domain" description="Cyclic nucleotide-binding" evidence="2">
    <location>
        <begin position="493"/>
        <end position="619"/>
    </location>
</feature>
<dbReference type="PROSITE" id="PS50042">
    <property type="entry name" value="CNMP_BINDING_3"/>
    <property type="match status" value="1"/>
</dbReference>
<dbReference type="InterPro" id="IPR018490">
    <property type="entry name" value="cNMP-bd_dom_sf"/>
</dbReference>
<dbReference type="InterPro" id="IPR014710">
    <property type="entry name" value="RmlC-like_jellyroll"/>
</dbReference>
<dbReference type="Proteomes" id="UP000749559">
    <property type="component" value="Unassembled WGS sequence"/>
</dbReference>
<feature type="region of interest" description="Disordered" evidence="1">
    <location>
        <begin position="62"/>
        <end position="102"/>
    </location>
</feature>
<feature type="region of interest" description="Disordered" evidence="1">
    <location>
        <begin position="354"/>
        <end position="378"/>
    </location>
</feature>
<gene>
    <name evidence="3" type="ORF">OFUS_LOCUS4770</name>
</gene>
<name>A0A8S4NAD3_OWEFU</name>
<dbReference type="Pfam" id="PF00027">
    <property type="entry name" value="cNMP_binding"/>
    <property type="match status" value="1"/>
</dbReference>
<dbReference type="PANTHER" id="PTHR23011">
    <property type="entry name" value="CYCLIC NUCLEOTIDE-BINDING DOMAIN CONTAINING PROTEIN"/>
    <property type="match status" value="1"/>
</dbReference>
<feature type="compositionally biased region" description="Polar residues" evidence="1">
    <location>
        <begin position="295"/>
        <end position="318"/>
    </location>
</feature>
<dbReference type="EMBL" id="CAIIXF020000002">
    <property type="protein sequence ID" value="CAH1777770.1"/>
    <property type="molecule type" value="Genomic_DNA"/>
</dbReference>
<dbReference type="SUPFAM" id="SSF51206">
    <property type="entry name" value="cAMP-binding domain-like"/>
    <property type="match status" value="2"/>
</dbReference>
<evidence type="ECO:0000313" key="4">
    <source>
        <dbReference type="Proteomes" id="UP000749559"/>
    </source>
</evidence>
<organism evidence="3 4">
    <name type="scientific">Owenia fusiformis</name>
    <name type="common">Polychaete worm</name>
    <dbReference type="NCBI Taxonomy" id="6347"/>
    <lineage>
        <taxon>Eukaryota</taxon>
        <taxon>Metazoa</taxon>
        <taxon>Spiralia</taxon>
        <taxon>Lophotrochozoa</taxon>
        <taxon>Annelida</taxon>
        <taxon>Polychaeta</taxon>
        <taxon>Sedentaria</taxon>
        <taxon>Canalipalpata</taxon>
        <taxon>Sabellida</taxon>
        <taxon>Oweniida</taxon>
        <taxon>Oweniidae</taxon>
        <taxon>Owenia</taxon>
    </lineage>
</organism>
<dbReference type="PROSITE" id="PS00889">
    <property type="entry name" value="CNMP_BINDING_2"/>
    <property type="match status" value="1"/>
</dbReference>
<dbReference type="PANTHER" id="PTHR23011:SF28">
    <property type="entry name" value="CYCLIC NUCLEOTIDE-BINDING DOMAIN CONTAINING PROTEIN"/>
    <property type="match status" value="1"/>
</dbReference>
<feature type="region of interest" description="Disordered" evidence="1">
    <location>
        <begin position="295"/>
        <end position="322"/>
    </location>
</feature>
<reference evidence="3" key="1">
    <citation type="submission" date="2022-03" db="EMBL/GenBank/DDBJ databases">
        <authorList>
            <person name="Martin C."/>
        </authorList>
    </citation>
    <scope>NUCLEOTIDE SEQUENCE</scope>
</reference>